<dbReference type="EMBL" id="MAAO01000004">
    <property type="protein sequence ID" value="OUR98953.1"/>
    <property type="molecule type" value="Genomic_DNA"/>
</dbReference>
<dbReference type="InterPro" id="IPR043129">
    <property type="entry name" value="ATPase_NBD"/>
</dbReference>
<gene>
    <name evidence="1" type="ORF">A9Q84_05945</name>
</gene>
<name>A0A1Y5FGY7_9BACT</name>
<dbReference type="AlphaFoldDB" id="A0A1Y5FGY7"/>
<protein>
    <recommendedName>
        <fullName evidence="3">Gcp-like domain-containing protein</fullName>
    </recommendedName>
</protein>
<organism evidence="1 2">
    <name type="scientific">Halobacteriovorax marinus</name>
    <dbReference type="NCBI Taxonomy" id="97084"/>
    <lineage>
        <taxon>Bacteria</taxon>
        <taxon>Pseudomonadati</taxon>
        <taxon>Bdellovibrionota</taxon>
        <taxon>Bacteriovoracia</taxon>
        <taxon>Bacteriovoracales</taxon>
        <taxon>Halobacteriovoraceae</taxon>
        <taxon>Halobacteriovorax</taxon>
    </lineage>
</organism>
<proteinExistence type="predicted"/>
<dbReference type="Gene3D" id="3.30.420.40">
    <property type="match status" value="1"/>
</dbReference>
<evidence type="ECO:0008006" key="3">
    <source>
        <dbReference type="Google" id="ProtNLM"/>
    </source>
</evidence>
<evidence type="ECO:0000313" key="2">
    <source>
        <dbReference type="Proteomes" id="UP000196531"/>
    </source>
</evidence>
<dbReference type="SUPFAM" id="SSF53067">
    <property type="entry name" value="Actin-like ATPase domain"/>
    <property type="match status" value="1"/>
</dbReference>
<evidence type="ECO:0000313" key="1">
    <source>
        <dbReference type="EMBL" id="OUR98953.1"/>
    </source>
</evidence>
<reference evidence="2" key="1">
    <citation type="journal article" date="2017" name="Proc. Natl. Acad. Sci. U.S.A.">
        <title>Simulation of Deepwater Horizon oil plume reveals substrate specialization within a complex community of hydrocarbon-degraders.</title>
        <authorList>
            <person name="Hu P."/>
            <person name="Dubinsky E.A."/>
            <person name="Probst A.J."/>
            <person name="Wang J."/>
            <person name="Sieber C.M.K."/>
            <person name="Tom L.M."/>
            <person name="Gardinali P."/>
            <person name="Banfield J.F."/>
            <person name="Atlas R.M."/>
            <person name="Andersen G.L."/>
        </authorList>
    </citation>
    <scope>NUCLEOTIDE SEQUENCE [LARGE SCALE GENOMIC DNA]</scope>
</reference>
<accession>A0A1Y5FGY7</accession>
<sequence length="204" mass="23888">MTYLFVDTSDHLVLGLLNDKFEWIEFLETSDKKSSASIHSKIYELLKAHDLKIGDISAFFQVAGPGSYTGMRISEGMSQVLEWQKTQIYSFYHFVTPKLLGFDKGAWISRAFKGEIFLYEWRGDEVKTSLHSEDELPRLREELEGELGEFWTHFSETFEGINRSSGELVKENSRKLFSLIAKRQMREKPFYYRSLEKEFHVSNK</sequence>
<comment type="caution">
    <text evidence="1">The sequence shown here is derived from an EMBL/GenBank/DDBJ whole genome shotgun (WGS) entry which is preliminary data.</text>
</comment>
<dbReference type="Proteomes" id="UP000196531">
    <property type="component" value="Unassembled WGS sequence"/>
</dbReference>